<dbReference type="PRINTS" id="PR00080">
    <property type="entry name" value="SDRFAMILY"/>
</dbReference>
<dbReference type="PRINTS" id="PR00081">
    <property type="entry name" value="GDHRDH"/>
</dbReference>
<dbReference type="Pfam" id="PF13561">
    <property type="entry name" value="adh_short_C2"/>
    <property type="match status" value="1"/>
</dbReference>
<reference evidence="5 6" key="1">
    <citation type="submission" date="2020-02" db="EMBL/GenBank/DDBJ databases">
        <authorList>
            <person name="Zheng R.K."/>
            <person name="Sun C.M."/>
        </authorList>
    </citation>
    <scope>NUCLEOTIDE SEQUENCE [LARGE SCALE GENOMIC DNA]</scope>
    <source>
        <strain evidence="6">zrk23</strain>
    </source>
</reference>
<dbReference type="GO" id="GO:0016616">
    <property type="term" value="F:oxidoreductase activity, acting on the CH-OH group of donors, NAD or NADP as acceptor"/>
    <property type="evidence" value="ECO:0007669"/>
    <property type="project" value="UniProtKB-ARBA"/>
</dbReference>
<evidence type="ECO:0000259" key="4">
    <source>
        <dbReference type="SMART" id="SM00822"/>
    </source>
</evidence>
<keyword evidence="3" id="KW-0472">Membrane</keyword>
<dbReference type="PROSITE" id="PS00061">
    <property type="entry name" value="ADH_SHORT"/>
    <property type="match status" value="1"/>
</dbReference>
<gene>
    <name evidence="5" type="ORF">G5C33_01645</name>
</gene>
<proteinExistence type="inferred from homology"/>
<keyword evidence="3" id="KW-1133">Transmembrane helix</keyword>
<name>A0A6G6Y9Z9_9SPHN</name>
<dbReference type="Gene3D" id="3.40.50.720">
    <property type="entry name" value="NAD(P)-binding Rossmann-like Domain"/>
    <property type="match status" value="1"/>
</dbReference>
<dbReference type="CDD" id="cd05233">
    <property type="entry name" value="SDR_c"/>
    <property type="match status" value="1"/>
</dbReference>
<evidence type="ECO:0000256" key="3">
    <source>
        <dbReference type="SAM" id="Phobius"/>
    </source>
</evidence>
<sequence length="246" mass="25835">MSVEDRVALVTGAATGIGAAIAQELAAQGARVIAADIKWDGADAANSSIERITCDVADKSSVQDCVAAIEDRHGGVEILVNNAALATSVKLQPFESIDPEEWARVVSVNTLAPFLCSQAVVPRMRERKWGRIINLTSAAIFTAVPFMLHYVTSKGAIAAMTRSLAKELGGDGITVNAIAPGLTMTQGIRRNTGYSEEMLAGAVAMRCLPREELPEDLTGVCVFLASEASAFMTGQIVAVDGGSVFH</sequence>
<keyword evidence="2" id="KW-0560">Oxidoreductase</keyword>
<protein>
    <submittedName>
        <fullName evidence="5">SDR family oxidoreductase</fullName>
    </submittedName>
</protein>
<dbReference type="InterPro" id="IPR002347">
    <property type="entry name" value="SDR_fam"/>
</dbReference>
<dbReference type="EMBL" id="CP049109">
    <property type="protein sequence ID" value="QIG81730.1"/>
    <property type="molecule type" value="Genomic_DNA"/>
</dbReference>
<dbReference type="FunFam" id="3.40.50.720:FF:000084">
    <property type="entry name" value="Short-chain dehydrogenase reductase"/>
    <property type="match status" value="1"/>
</dbReference>
<dbReference type="PANTHER" id="PTHR42760:SF133">
    <property type="entry name" value="3-OXOACYL-[ACYL-CARRIER-PROTEIN] REDUCTASE"/>
    <property type="match status" value="1"/>
</dbReference>
<evidence type="ECO:0000313" key="5">
    <source>
        <dbReference type="EMBL" id="QIG81730.1"/>
    </source>
</evidence>
<dbReference type="KEGG" id="spzr:G5C33_01645"/>
<dbReference type="InterPro" id="IPR020904">
    <property type="entry name" value="Sc_DH/Rdtase_CS"/>
</dbReference>
<accession>A0A6G6Y9Z9</accession>
<keyword evidence="3" id="KW-0812">Transmembrane</keyword>
<evidence type="ECO:0000256" key="2">
    <source>
        <dbReference type="ARBA" id="ARBA00023002"/>
    </source>
</evidence>
<dbReference type="InterPro" id="IPR036291">
    <property type="entry name" value="NAD(P)-bd_dom_sf"/>
</dbReference>
<dbReference type="AlphaFoldDB" id="A0A6G6Y9Z9"/>
<feature type="transmembrane region" description="Helical" evidence="3">
    <location>
        <begin position="132"/>
        <end position="151"/>
    </location>
</feature>
<dbReference type="SMART" id="SM00822">
    <property type="entry name" value="PKS_KR"/>
    <property type="match status" value="1"/>
</dbReference>
<evidence type="ECO:0000313" key="6">
    <source>
        <dbReference type="Proteomes" id="UP000501568"/>
    </source>
</evidence>
<dbReference type="Proteomes" id="UP000501568">
    <property type="component" value="Chromosome"/>
</dbReference>
<dbReference type="PANTHER" id="PTHR42760">
    <property type="entry name" value="SHORT-CHAIN DEHYDROGENASES/REDUCTASES FAMILY MEMBER"/>
    <property type="match status" value="1"/>
</dbReference>
<keyword evidence="6" id="KW-1185">Reference proteome</keyword>
<dbReference type="InterPro" id="IPR057326">
    <property type="entry name" value="KR_dom"/>
</dbReference>
<feature type="domain" description="Ketoreductase" evidence="4">
    <location>
        <begin position="6"/>
        <end position="181"/>
    </location>
</feature>
<dbReference type="SUPFAM" id="SSF51735">
    <property type="entry name" value="NAD(P)-binding Rossmann-fold domains"/>
    <property type="match status" value="1"/>
</dbReference>
<comment type="similarity">
    <text evidence="1">Belongs to the short-chain dehydrogenases/reductases (SDR) family.</text>
</comment>
<evidence type="ECO:0000256" key="1">
    <source>
        <dbReference type="ARBA" id="ARBA00006484"/>
    </source>
</evidence>
<organism evidence="5 6">
    <name type="scientific">Stakelama tenebrarum</name>
    <dbReference type="NCBI Taxonomy" id="2711215"/>
    <lineage>
        <taxon>Bacteria</taxon>
        <taxon>Pseudomonadati</taxon>
        <taxon>Pseudomonadota</taxon>
        <taxon>Alphaproteobacteria</taxon>
        <taxon>Sphingomonadales</taxon>
        <taxon>Sphingomonadaceae</taxon>
        <taxon>Stakelama</taxon>
    </lineage>
</organism>